<feature type="region of interest" description="Disordered" evidence="1">
    <location>
        <begin position="1"/>
        <end position="37"/>
    </location>
</feature>
<dbReference type="EMBL" id="JAEPRA010000015">
    <property type="protein sequence ID" value="KAG2175185.1"/>
    <property type="molecule type" value="Genomic_DNA"/>
</dbReference>
<evidence type="ECO:0000313" key="2">
    <source>
        <dbReference type="EMBL" id="KAG2175185.1"/>
    </source>
</evidence>
<dbReference type="AlphaFoldDB" id="A0A8H7PK45"/>
<sequence>MSSRRSREDDREDSHRRSKKHSRRDRHSQSDDEDHLIKKARSMIKEISKDDYFIKAAEFRVWLSEKKHKYFNELTSEDARYYFGKFVKAWNNFELDQKYYEGITPAQLSSQDSTRYKWGFSKNVDQHELDSIRDSVDTMTNSQKKLKAAKESTRESARESASDSRRVRRNVGPSLPSSSGRHHSGKFSLVTDMSYDEDAMDRRDRERADRKRDAKGKRERDEHVLDEIAPKETGREAQLAKRRAQNAYHKRERSPDAFKHAHLKSVDFLLIKLYPLHSLDHLKRLEKQKQDRFAERQRQRTAPIRDKLDTFRAKEDQTMAMFRQMAEEQKKRGGL</sequence>
<keyword evidence="3" id="KW-1185">Reference proteome</keyword>
<dbReference type="Proteomes" id="UP000612746">
    <property type="component" value="Unassembled WGS sequence"/>
</dbReference>
<comment type="caution">
    <text evidence="2">The sequence shown here is derived from an EMBL/GenBank/DDBJ whole genome shotgun (WGS) entry which is preliminary data.</text>
</comment>
<evidence type="ECO:0000313" key="3">
    <source>
        <dbReference type="Proteomes" id="UP000612746"/>
    </source>
</evidence>
<name>A0A8H7PK45_9FUNG</name>
<feature type="compositionally biased region" description="Basic residues" evidence="1">
    <location>
        <begin position="16"/>
        <end position="26"/>
    </location>
</feature>
<evidence type="ECO:0000256" key="1">
    <source>
        <dbReference type="SAM" id="MobiDB-lite"/>
    </source>
</evidence>
<accession>A0A8H7PK45</accession>
<dbReference type="PANTHER" id="PTHR34117:SF1">
    <property type="entry name" value="STYLE CELL-CYCLE INHIBITOR 1"/>
    <property type="match status" value="1"/>
</dbReference>
<feature type="region of interest" description="Disordered" evidence="1">
    <location>
        <begin position="131"/>
        <end position="223"/>
    </location>
</feature>
<gene>
    <name evidence="2" type="ORF">INT44_007673</name>
</gene>
<reference evidence="2" key="1">
    <citation type="submission" date="2020-12" db="EMBL/GenBank/DDBJ databases">
        <title>Metabolic potential, ecology and presence of endohyphal bacteria is reflected in genomic diversity of Mucoromycotina.</title>
        <authorList>
            <person name="Muszewska A."/>
            <person name="Okrasinska A."/>
            <person name="Steczkiewicz K."/>
            <person name="Drgas O."/>
            <person name="Orlowska M."/>
            <person name="Perlinska-Lenart U."/>
            <person name="Aleksandrzak-Piekarczyk T."/>
            <person name="Szatraj K."/>
            <person name="Zielenkiewicz U."/>
            <person name="Pilsyk S."/>
            <person name="Malc E."/>
            <person name="Mieczkowski P."/>
            <person name="Kruszewska J.S."/>
            <person name="Biernat P."/>
            <person name="Pawlowska J."/>
        </authorList>
    </citation>
    <scope>NUCLEOTIDE SEQUENCE</scope>
    <source>
        <strain evidence="2">WA0000051536</strain>
    </source>
</reference>
<dbReference type="InterPro" id="IPR044688">
    <property type="entry name" value="SCI-1-like"/>
</dbReference>
<feature type="compositionally biased region" description="Basic and acidic residues" evidence="1">
    <location>
        <begin position="148"/>
        <end position="165"/>
    </location>
</feature>
<dbReference type="OrthoDB" id="2139939at2759"/>
<proteinExistence type="predicted"/>
<feature type="compositionally biased region" description="Basic and acidic residues" evidence="1">
    <location>
        <begin position="1"/>
        <end position="15"/>
    </location>
</feature>
<organism evidence="2 3">
    <name type="scientific">Umbelopsis vinacea</name>
    <dbReference type="NCBI Taxonomy" id="44442"/>
    <lineage>
        <taxon>Eukaryota</taxon>
        <taxon>Fungi</taxon>
        <taxon>Fungi incertae sedis</taxon>
        <taxon>Mucoromycota</taxon>
        <taxon>Mucoromycotina</taxon>
        <taxon>Umbelopsidomycetes</taxon>
        <taxon>Umbelopsidales</taxon>
        <taxon>Umbelopsidaceae</taxon>
        <taxon>Umbelopsis</taxon>
    </lineage>
</organism>
<protein>
    <submittedName>
        <fullName evidence="2">Uncharacterized protein</fullName>
    </submittedName>
</protein>
<feature type="compositionally biased region" description="Basic and acidic residues" evidence="1">
    <location>
        <begin position="200"/>
        <end position="223"/>
    </location>
</feature>
<dbReference type="PANTHER" id="PTHR34117">
    <property type="entry name" value="STYLE CELL-CYCLE INHIBITOR 1"/>
    <property type="match status" value="1"/>
</dbReference>